<gene>
    <name evidence="12" type="ORF">HED64_02975</name>
</gene>
<comment type="similarity">
    <text evidence="4">Belongs to the nitrite and sulfite reductase 4Fe-4S domain family.</text>
</comment>
<evidence type="ECO:0000256" key="2">
    <source>
        <dbReference type="ARBA" id="ARBA00001966"/>
    </source>
</evidence>
<keyword evidence="5" id="KW-0349">Heme</keyword>
<dbReference type="InterPro" id="IPR023753">
    <property type="entry name" value="FAD/NAD-binding_dom"/>
</dbReference>
<evidence type="ECO:0000256" key="3">
    <source>
        <dbReference type="ARBA" id="ARBA00005096"/>
    </source>
</evidence>
<dbReference type="Proteomes" id="UP000746595">
    <property type="component" value="Unassembled WGS sequence"/>
</dbReference>
<evidence type="ECO:0000256" key="4">
    <source>
        <dbReference type="ARBA" id="ARBA00010429"/>
    </source>
</evidence>
<dbReference type="EMBL" id="JAAWVT010000001">
    <property type="protein sequence ID" value="NKG19672.1"/>
    <property type="molecule type" value="Genomic_DNA"/>
</dbReference>
<dbReference type="InterPro" id="IPR052034">
    <property type="entry name" value="NasD-like"/>
</dbReference>
<dbReference type="PANTHER" id="PTHR43809">
    <property type="entry name" value="NITRITE REDUCTASE (NADH) LARGE SUBUNIT"/>
    <property type="match status" value="1"/>
</dbReference>
<evidence type="ECO:0000256" key="1">
    <source>
        <dbReference type="ARBA" id="ARBA00001929"/>
    </source>
</evidence>
<proteinExistence type="inferred from homology"/>
<dbReference type="Pfam" id="PF04324">
    <property type="entry name" value="Fer2_BFD"/>
    <property type="match status" value="1"/>
</dbReference>
<keyword evidence="13" id="KW-1185">Reference proteome</keyword>
<evidence type="ECO:0000313" key="13">
    <source>
        <dbReference type="Proteomes" id="UP000746595"/>
    </source>
</evidence>
<comment type="pathway">
    <text evidence="3">Nitrogen metabolism; nitrate reduction (assimilation).</text>
</comment>
<keyword evidence="6" id="KW-0479">Metal-binding</keyword>
<dbReference type="Pfam" id="PF07992">
    <property type="entry name" value="Pyr_redox_2"/>
    <property type="match status" value="1"/>
</dbReference>
<comment type="cofactor">
    <cofactor evidence="2">
        <name>[4Fe-4S] cluster</name>
        <dbReference type="ChEBI" id="CHEBI:49883"/>
    </cofactor>
</comment>
<evidence type="ECO:0000259" key="10">
    <source>
        <dbReference type="Pfam" id="PF04324"/>
    </source>
</evidence>
<organism evidence="12 13">
    <name type="scientific">Paeniglutamicibacter terrestris</name>
    <dbReference type="NCBI Taxonomy" id="2723403"/>
    <lineage>
        <taxon>Bacteria</taxon>
        <taxon>Bacillati</taxon>
        <taxon>Actinomycetota</taxon>
        <taxon>Actinomycetes</taxon>
        <taxon>Micrococcales</taxon>
        <taxon>Micrococcaceae</taxon>
        <taxon>Paeniglutamicibacter</taxon>
    </lineage>
</organism>
<protein>
    <submittedName>
        <fullName evidence="12">NAD(P)/FAD-dependent oxidoreductase</fullName>
    </submittedName>
</protein>
<comment type="caution">
    <text evidence="12">The sequence shown here is derived from an EMBL/GenBank/DDBJ whole genome shotgun (WGS) entry which is preliminary data.</text>
</comment>
<evidence type="ECO:0000256" key="5">
    <source>
        <dbReference type="ARBA" id="ARBA00022617"/>
    </source>
</evidence>
<dbReference type="PANTHER" id="PTHR43809:SF1">
    <property type="entry name" value="NITRITE REDUCTASE (NADH) LARGE SUBUNIT"/>
    <property type="match status" value="1"/>
</dbReference>
<dbReference type="Gene3D" id="1.10.10.1100">
    <property type="entry name" value="BFD-like [2Fe-2S]-binding domain"/>
    <property type="match status" value="1"/>
</dbReference>
<comment type="cofactor">
    <cofactor evidence="1">
        <name>siroheme</name>
        <dbReference type="ChEBI" id="CHEBI:60052"/>
    </cofactor>
</comment>
<keyword evidence="9" id="KW-0411">Iron-sulfur</keyword>
<dbReference type="Gene3D" id="3.50.50.60">
    <property type="entry name" value="FAD/NAD(P)-binding domain"/>
    <property type="match status" value="2"/>
</dbReference>
<feature type="domain" description="BFD-like [2Fe-2S]-binding" evidence="10">
    <location>
        <begin position="452"/>
        <end position="497"/>
    </location>
</feature>
<dbReference type="SUPFAM" id="SSF51905">
    <property type="entry name" value="FAD/NAD(P)-binding domain"/>
    <property type="match status" value="1"/>
</dbReference>
<keyword evidence="7" id="KW-0560">Oxidoreductase</keyword>
<dbReference type="InterPro" id="IPR041854">
    <property type="entry name" value="BFD-like_2Fe2S-bd_dom_sf"/>
</dbReference>
<evidence type="ECO:0000256" key="9">
    <source>
        <dbReference type="ARBA" id="ARBA00023014"/>
    </source>
</evidence>
<evidence type="ECO:0000313" key="12">
    <source>
        <dbReference type="EMBL" id="NKG19672.1"/>
    </source>
</evidence>
<evidence type="ECO:0000256" key="8">
    <source>
        <dbReference type="ARBA" id="ARBA00023004"/>
    </source>
</evidence>
<feature type="domain" description="FAD/NAD(P)-binding" evidence="11">
    <location>
        <begin position="9"/>
        <end position="296"/>
    </location>
</feature>
<keyword evidence="8" id="KW-0408">Iron</keyword>
<dbReference type="RefSeq" id="WP_168150590.1">
    <property type="nucleotide sequence ID" value="NZ_JAAWVT010000001.1"/>
</dbReference>
<dbReference type="InterPro" id="IPR007419">
    <property type="entry name" value="BFD-like_2Fe2S-bd_dom"/>
</dbReference>
<accession>A0ABX1G0C6</accession>
<evidence type="ECO:0000256" key="7">
    <source>
        <dbReference type="ARBA" id="ARBA00023002"/>
    </source>
</evidence>
<dbReference type="InterPro" id="IPR036188">
    <property type="entry name" value="FAD/NAD-bd_sf"/>
</dbReference>
<dbReference type="PRINTS" id="PR00368">
    <property type="entry name" value="FADPNR"/>
</dbReference>
<sequence length="503" mass="52005">MTQHHKLERILIIGFGPVAASLIEGLLPGLEAGLFSLDVISAEQHAAYNRVLLAEVASGATTAEHLAMIDPLRLLAAGVGLHLGASVTRVDRSRRQVHLGSGQTLGYERLIFATGARPVVPTLNGLDFSPHAEANLPAGVMALRTLEDAMALNRVLNSGGRVLILGGGILGIEAALAMAEAGHRPVLVHHGHAPLGRSVDSDGGILLARSLRAAGVEVISGVRATAVRRDADGFSALVTEDHGEITGDALLLSCGVRARTELAAGCGLKVGRGIKTNEHLVADTENRVFALGDCAEVAGAAPSGLLAPGWAQAGWLADFLLTHRAPAPDLATTALDPASAAPLVERTNVLMLKGQSLELVVAGNVMAGPWDEGQERVSVFADPQAGRYLKLVTEHDVLTGFLAIGLPRTGAEMVLAFERGTVLPEDRSALLRLDDPAAPDSLVVPSADDQLCRCSGATHGQVAHAVTDGCTTVAEVGAACRAGTGCGGCRETIEAMLRVSIPV</sequence>
<evidence type="ECO:0000256" key="6">
    <source>
        <dbReference type="ARBA" id="ARBA00022723"/>
    </source>
</evidence>
<evidence type="ECO:0000259" key="11">
    <source>
        <dbReference type="Pfam" id="PF07992"/>
    </source>
</evidence>
<reference evidence="12 13" key="1">
    <citation type="submission" date="2020-04" db="EMBL/GenBank/DDBJ databases">
        <title>Paeniglutamicibacter sp. ANT13_2, a novel actinomycete isolated from sediment in Antarctica.</title>
        <authorList>
            <person name="Sakdapetsiri C."/>
            <person name="Pinyakong O."/>
        </authorList>
    </citation>
    <scope>NUCLEOTIDE SEQUENCE [LARGE SCALE GENOMIC DNA]</scope>
    <source>
        <strain evidence="12 13">ANT13_2</strain>
    </source>
</reference>
<name>A0ABX1G0C6_9MICC</name>